<accession>A0ABR3JAW7</accession>
<feature type="region of interest" description="Disordered" evidence="1">
    <location>
        <begin position="70"/>
        <end position="115"/>
    </location>
</feature>
<gene>
    <name evidence="3" type="ORF">HGRIS_007059</name>
</gene>
<evidence type="ECO:0000256" key="2">
    <source>
        <dbReference type="SAM" id="Phobius"/>
    </source>
</evidence>
<comment type="caution">
    <text evidence="3">The sequence shown here is derived from an EMBL/GenBank/DDBJ whole genome shotgun (WGS) entry which is preliminary data.</text>
</comment>
<protein>
    <submittedName>
        <fullName evidence="3">Uncharacterized protein</fullName>
    </submittedName>
</protein>
<name>A0ABR3JAW7_9AGAR</name>
<organism evidence="3 4">
    <name type="scientific">Hohenbuehelia grisea</name>
    <dbReference type="NCBI Taxonomy" id="104357"/>
    <lineage>
        <taxon>Eukaryota</taxon>
        <taxon>Fungi</taxon>
        <taxon>Dikarya</taxon>
        <taxon>Basidiomycota</taxon>
        <taxon>Agaricomycotina</taxon>
        <taxon>Agaricomycetes</taxon>
        <taxon>Agaricomycetidae</taxon>
        <taxon>Agaricales</taxon>
        <taxon>Pleurotineae</taxon>
        <taxon>Pleurotaceae</taxon>
        <taxon>Hohenbuehelia</taxon>
    </lineage>
</organism>
<keyword evidence="2" id="KW-0472">Membrane</keyword>
<feature type="transmembrane region" description="Helical" evidence="2">
    <location>
        <begin position="139"/>
        <end position="160"/>
    </location>
</feature>
<keyword evidence="4" id="KW-1185">Reference proteome</keyword>
<keyword evidence="2" id="KW-0812">Transmembrane</keyword>
<sequence length="167" mass="18289">MNPNTAHDLELGLRRPITTDVYPHLNREVVFFASQTNESLPNYDVAVPCPPYNTSSSAALIEADRIQIPPPAATWPRSGRGERRHQPVARGTHSGANRGFNGGYSPMNNHAQGPAPETMLRRAATRLRNVMHSFRQHKAVTILCGAAFIIVAATVAGIIMRHEPPPK</sequence>
<evidence type="ECO:0000256" key="1">
    <source>
        <dbReference type="SAM" id="MobiDB-lite"/>
    </source>
</evidence>
<dbReference type="EMBL" id="JASNQZ010000010">
    <property type="protein sequence ID" value="KAL0952834.1"/>
    <property type="molecule type" value="Genomic_DNA"/>
</dbReference>
<dbReference type="Proteomes" id="UP001556367">
    <property type="component" value="Unassembled WGS sequence"/>
</dbReference>
<keyword evidence="2" id="KW-1133">Transmembrane helix</keyword>
<evidence type="ECO:0000313" key="3">
    <source>
        <dbReference type="EMBL" id="KAL0952834.1"/>
    </source>
</evidence>
<proteinExistence type="predicted"/>
<evidence type="ECO:0000313" key="4">
    <source>
        <dbReference type="Proteomes" id="UP001556367"/>
    </source>
</evidence>
<reference evidence="4" key="1">
    <citation type="submission" date="2024-06" db="EMBL/GenBank/DDBJ databases">
        <title>Multi-omics analyses provide insights into the biosynthesis of the anticancer antibiotic pleurotin in Hohenbuehelia grisea.</title>
        <authorList>
            <person name="Weaver J.A."/>
            <person name="Alberti F."/>
        </authorList>
    </citation>
    <scope>NUCLEOTIDE SEQUENCE [LARGE SCALE GENOMIC DNA]</scope>
    <source>
        <strain evidence="4">T-177</strain>
    </source>
</reference>